<proteinExistence type="predicted"/>
<feature type="region of interest" description="Disordered" evidence="1">
    <location>
        <begin position="56"/>
        <end position="89"/>
    </location>
</feature>
<dbReference type="Proteomes" id="UP001274830">
    <property type="component" value="Unassembled WGS sequence"/>
</dbReference>
<evidence type="ECO:0000313" key="4">
    <source>
        <dbReference type="Proteomes" id="UP001274830"/>
    </source>
</evidence>
<evidence type="ECO:0000256" key="1">
    <source>
        <dbReference type="SAM" id="MobiDB-lite"/>
    </source>
</evidence>
<dbReference type="PANTHER" id="PTHR33112:SF16">
    <property type="entry name" value="HETEROKARYON INCOMPATIBILITY DOMAIN-CONTAINING PROTEIN"/>
    <property type="match status" value="1"/>
</dbReference>
<organism evidence="3 4">
    <name type="scientific">Recurvomyces mirabilis</name>
    <dbReference type="NCBI Taxonomy" id="574656"/>
    <lineage>
        <taxon>Eukaryota</taxon>
        <taxon>Fungi</taxon>
        <taxon>Dikarya</taxon>
        <taxon>Ascomycota</taxon>
        <taxon>Pezizomycotina</taxon>
        <taxon>Dothideomycetes</taxon>
        <taxon>Dothideomycetidae</taxon>
        <taxon>Mycosphaerellales</taxon>
        <taxon>Teratosphaeriaceae</taxon>
        <taxon>Recurvomyces</taxon>
    </lineage>
</organism>
<name>A0AAE0WW94_9PEZI</name>
<dbReference type="PANTHER" id="PTHR33112">
    <property type="entry name" value="DOMAIN PROTEIN, PUTATIVE-RELATED"/>
    <property type="match status" value="1"/>
</dbReference>
<dbReference type="AlphaFoldDB" id="A0AAE0WW94"/>
<comment type="caution">
    <text evidence="3">The sequence shown here is derived from an EMBL/GenBank/DDBJ whole genome shotgun (WGS) entry which is preliminary data.</text>
</comment>
<sequence length="843" mass="95408">MPTGLYIPALMDDELYDTLASSGLSPSQLGDRPSSTGYSHRRLHNQSLYWSSAIRQQPGTSSVVHQQHGGRTNTRGNDPPAWNPAPQRPTPILPIHQQDAVVLPTWNPAIQQPPAPIRFGHEQSAWQIKHRRPDQFLDPNYMPYDTIKRQKAYREALSIDRYRQQRHQEQEYRLTGADCGSCGASLGMISRGSDFEGHHSFEYLCRSAQLGCKSCKLVRACVNDNRSYDKNRDSEARIVDDVLEFKLHDGGGNKVLRFELLHSVFSPDEQRLRVLEANPLSRRNVELVKDWVKECCEAHSSCGSVLDVSEERVRLLNASLITPVAQVPDHRYTALSHRWGTMAGKSTTTTTNVSALCKGIPFHMFPPTFRDAIEATKLLGVRYLWIDSLCIVQDSPEDWARECQNMGSYYRDSWLTLAALDSNCSWERFLADRAAPRTVEMRRAHWSTPSPPVDVLTMRRQPPDRKHIFQYAALNSRGWVLQERLLATRVLNYSRSGLYWECQTCSRQETSTIEDRSRVSLADLVTSEGADFKRVLALHTGAAISTKTEFMLWKHLVRQATKRELTFVEDKLPSLSGLAAVIAMRTKASYLAGIWAQDLTGLVWYADRSAPSRTRCENVLTHDCPYLSQDMTPVWSWASVRGAIRFPTTDHEPVKSVRDPTLVESNISLSTSDPFGKVSQGILTLRVQTIAVTCQFGLNERDKFQATLKRSDDTILGEAWLDCPYQSSGESIDVKALRVYGGYGFVYFLLVCQGAEHAVKTDTWERCGVGLETYDCPQVWYNPLKAYSLEYLFLESSGHPVRPKLDLDNHLAWLPEQIVYLSTQRADLGSPSSGLEWEIIRLS</sequence>
<evidence type="ECO:0000313" key="3">
    <source>
        <dbReference type="EMBL" id="KAK3679060.1"/>
    </source>
</evidence>
<protein>
    <recommendedName>
        <fullName evidence="2">Heterokaryon incompatibility domain-containing protein</fullName>
    </recommendedName>
</protein>
<gene>
    <name evidence="3" type="ORF">LTR78_001513</name>
</gene>
<accession>A0AAE0WW94</accession>
<keyword evidence="4" id="KW-1185">Reference proteome</keyword>
<dbReference type="Pfam" id="PF06985">
    <property type="entry name" value="HET"/>
    <property type="match status" value="1"/>
</dbReference>
<dbReference type="InterPro" id="IPR010730">
    <property type="entry name" value="HET"/>
</dbReference>
<dbReference type="EMBL" id="JAUTXT010000003">
    <property type="protein sequence ID" value="KAK3679060.1"/>
    <property type="molecule type" value="Genomic_DNA"/>
</dbReference>
<evidence type="ECO:0000259" key="2">
    <source>
        <dbReference type="Pfam" id="PF06985"/>
    </source>
</evidence>
<reference evidence="3" key="1">
    <citation type="submission" date="2023-07" db="EMBL/GenBank/DDBJ databases">
        <title>Black Yeasts Isolated from many extreme environments.</title>
        <authorList>
            <person name="Coleine C."/>
            <person name="Stajich J.E."/>
            <person name="Selbmann L."/>
        </authorList>
    </citation>
    <scope>NUCLEOTIDE SEQUENCE</scope>
    <source>
        <strain evidence="3">CCFEE 5485</strain>
    </source>
</reference>
<feature type="compositionally biased region" description="Polar residues" evidence="1">
    <location>
        <begin position="56"/>
        <end position="76"/>
    </location>
</feature>
<feature type="domain" description="Heterokaryon incompatibility" evidence="2">
    <location>
        <begin position="332"/>
        <end position="483"/>
    </location>
</feature>